<dbReference type="Proteomes" id="UP001177003">
    <property type="component" value="Chromosome 6"/>
</dbReference>
<dbReference type="AlphaFoldDB" id="A0AA35ZEE9"/>
<feature type="compositionally biased region" description="Basic and acidic residues" evidence="1">
    <location>
        <begin position="230"/>
        <end position="241"/>
    </location>
</feature>
<accession>A0AA35ZEE9</accession>
<feature type="region of interest" description="Disordered" evidence="1">
    <location>
        <begin position="217"/>
        <end position="248"/>
    </location>
</feature>
<keyword evidence="3" id="KW-1185">Reference proteome</keyword>
<evidence type="ECO:0000313" key="3">
    <source>
        <dbReference type="Proteomes" id="UP001177003"/>
    </source>
</evidence>
<proteinExistence type="predicted"/>
<evidence type="ECO:0000256" key="1">
    <source>
        <dbReference type="SAM" id="MobiDB-lite"/>
    </source>
</evidence>
<gene>
    <name evidence="2" type="ORF">LSALG_LOCUS30244</name>
</gene>
<dbReference type="EMBL" id="OX465082">
    <property type="protein sequence ID" value="CAI9291080.1"/>
    <property type="molecule type" value="Genomic_DNA"/>
</dbReference>
<evidence type="ECO:0008006" key="4">
    <source>
        <dbReference type="Google" id="ProtNLM"/>
    </source>
</evidence>
<sequence length="266" mass="29954">MVSEHSSGIRVGDKGGKDAGGAQLKRVELLETELGHLYARMENQGHQIQQNAESIASLQLKMDQKFEEMDQKFEEILGAIAKSRPTINNEKKTVKGEPSNTPVLSMEEAPRVYSGVSHTDIGGRSASGGGGYITGGEYRGTTNRRFHKPEIPLFDGTNTEQWICNVERSFCSHEDEETMEAAVGALEDDVLLWYEWEHRRRSIRDWQEMKSLIRRRFKTPTSSLPGTGSKEQRKERFDFEAGRSSWGSPEACRVFSSRRNSNGVQP</sequence>
<name>A0AA35ZEE9_LACSI</name>
<protein>
    <recommendedName>
        <fullName evidence="4">Retrotransposon gag domain-containing protein</fullName>
    </recommendedName>
</protein>
<evidence type="ECO:0000313" key="2">
    <source>
        <dbReference type="EMBL" id="CAI9291080.1"/>
    </source>
</evidence>
<reference evidence="2" key="1">
    <citation type="submission" date="2023-04" db="EMBL/GenBank/DDBJ databases">
        <authorList>
            <person name="Vijverberg K."/>
            <person name="Xiong W."/>
            <person name="Schranz E."/>
        </authorList>
    </citation>
    <scope>NUCLEOTIDE SEQUENCE</scope>
</reference>
<feature type="region of interest" description="Disordered" evidence="1">
    <location>
        <begin position="1"/>
        <end position="20"/>
    </location>
</feature>
<organism evidence="2 3">
    <name type="scientific">Lactuca saligna</name>
    <name type="common">Willowleaf lettuce</name>
    <dbReference type="NCBI Taxonomy" id="75948"/>
    <lineage>
        <taxon>Eukaryota</taxon>
        <taxon>Viridiplantae</taxon>
        <taxon>Streptophyta</taxon>
        <taxon>Embryophyta</taxon>
        <taxon>Tracheophyta</taxon>
        <taxon>Spermatophyta</taxon>
        <taxon>Magnoliopsida</taxon>
        <taxon>eudicotyledons</taxon>
        <taxon>Gunneridae</taxon>
        <taxon>Pentapetalae</taxon>
        <taxon>asterids</taxon>
        <taxon>campanulids</taxon>
        <taxon>Asterales</taxon>
        <taxon>Asteraceae</taxon>
        <taxon>Cichorioideae</taxon>
        <taxon>Cichorieae</taxon>
        <taxon>Lactucinae</taxon>
        <taxon>Lactuca</taxon>
    </lineage>
</organism>